<feature type="domain" description="Histidine kinase" evidence="6">
    <location>
        <begin position="437"/>
        <end position="662"/>
    </location>
</feature>
<dbReference type="PROSITE" id="PS50112">
    <property type="entry name" value="PAS"/>
    <property type="match status" value="1"/>
</dbReference>
<evidence type="ECO:0000259" key="8">
    <source>
        <dbReference type="PROSITE" id="PS50113"/>
    </source>
</evidence>
<dbReference type="NCBIfam" id="TIGR00229">
    <property type="entry name" value="sensory_box"/>
    <property type="match status" value="1"/>
</dbReference>
<dbReference type="Gene3D" id="3.30.450.20">
    <property type="entry name" value="PAS domain"/>
    <property type="match status" value="2"/>
</dbReference>
<dbReference type="Pfam" id="PF08447">
    <property type="entry name" value="PAS_3"/>
    <property type="match status" value="2"/>
</dbReference>
<dbReference type="InterPro" id="IPR035965">
    <property type="entry name" value="PAS-like_dom_sf"/>
</dbReference>
<dbReference type="InterPro" id="IPR003661">
    <property type="entry name" value="HisK_dim/P_dom"/>
</dbReference>
<comment type="caution">
    <text evidence="9">The sequence shown here is derived from an EMBL/GenBank/DDBJ whole genome shotgun (WGS) entry which is preliminary data.</text>
</comment>
<protein>
    <recommendedName>
        <fullName evidence="2">histidine kinase</fullName>
        <ecNumber evidence="2">2.7.13.3</ecNumber>
    </recommendedName>
</protein>
<evidence type="ECO:0000313" key="9">
    <source>
        <dbReference type="EMBL" id="MBT1701843.1"/>
    </source>
</evidence>
<name>A0ABS5VLG5_9BACT</name>
<dbReference type="InterPro" id="IPR000700">
    <property type="entry name" value="PAS-assoc_C"/>
</dbReference>
<dbReference type="CDD" id="cd00130">
    <property type="entry name" value="PAS"/>
    <property type="match status" value="1"/>
</dbReference>
<dbReference type="PANTHER" id="PTHR43304:SF1">
    <property type="entry name" value="PAC DOMAIN-CONTAINING PROTEIN"/>
    <property type="match status" value="1"/>
</dbReference>
<dbReference type="SMART" id="SM00091">
    <property type="entry name" value="PAS"/>
    <property type="match status" value="2"/>
</dbReference>
<dbReference type="Gene3D" id="3.30.565.10">
    <property type="entry name" value="Histidine kinase-like ATPase, C-terminal domain"/>
    <property type="match status" value="1"/>
</dbReference>
<dbReference type="Pfam" id="PF02518">
    <property type="entry name" value="HATPase_c"/>
    <property type="match status" value="1"/>
</dbReference>
<dbReference type="PANTHER" id="PTHR43304">
    <property type="entry name" value="PHYTOCHROME-LIKE PROTEIN CPH1"/>
    <property type="match status" value="1"/>
</dbReference>
<keyword evidence="5" id="KW-0418">Kinase</keyword>
<dbReference type="Gene3D" id="1.10.287.130">
    <property type="match status" value="1"/>
</dbReference>
<dbReference type="SUPFAM" id="SSF47384">
    <property type="entry name" value="Homodimeric domain of signal transducing histidine kinase"/>
    <property type="match status" value="1"/>
</dbReference>
<evidence type="ECO:0000256" key="2">
    <source>
        <dbReference type="ARBA" id="ARBA00012438"/>
    </source>
</evidence>
<dbReference type="InterPro" id="IPR003594">
    <property type="entry name" value="HATPase_dom"/>
</dbReference>
<gene>
    <name evidence="9" type="ORF">KK060_01040</name>
</gene>
<dbReference type="EMBL" id="JAHESD010000002">
    <property type="protein sequence ID" value="MBT1701843.1"/>
    <property type="molecule type" value="Genomic_DNA"/>
</dbReference>
<reference evidence="9 10" key="1">
    <citation type="submission" date="2021-05" db="EMBL/GenBank/DDBJ databases">
        <title>A Polyphasic approach of four new species of the genus Ohtaekwangia: Ohtaekwangia histidinii sp. nov., Ohtaekwangia cretensis sp. nov., Ohtaekwangia indiensis sp. nov., Ohtaekwangia reichenbachii sp. nov. from diverse environment.</title>
        <authorList>
            <person name="Octaviana S."/>
        </authorList>
    </citation>
    <scope>NUCLEOTIDE SEQUENCE [LARGE SCALE GENOMIC DNA]</scope>
    <source>
        <strain evidence="9 10">PWU20</strain>
    </source>
</reference>
<dbReference type="InterPro" id="IPR000014">
    <property type="entry name" value="PAS"/>
</dbReference>
<dbReference type="CDD" id="cd00082">
    <property type="entry name" value="HisKA"/>
    <property type="match status" value="1"/>
</dbReference>
<evidence type="ECO:0000256" key="1">
    <source>
        <dbReference type="ARBA" id="ARBA00000085"/>
    </source>
</evidence>
<evidence type="ECO:0000259" key="6">
    <source>
        <dbReference type="PROSITE" id="PS50109"/>
    </source>
</evidence>
<keyword evidence="4" id="KW-0808">Transferase</keyword>
<dbReference type="Pfam" id="PF00512">
    <property type="entry name" value="HisKA"/>
    <property type="match status" value="1"/>
</dbReference>
<evidence type="ECO:0000256" key="5">
    <source>
        <dbReference type="ARBA" id="ARBA00022777"/>
    </source>
</evidence>
<dbReference type="RefSeq" id="WP_254151543.1">
    <property type="nucleotide sequence ID" value="NZ_JAHESD010000002.1"/>
</dbReference>
<evidence type="ECO:0000259" key="7">
    <source>
        <dbReference type="PROSITE" id="PS50112"/>
    </source>
</evidence>
<dbReference type="InterPro" id="IPR036890">
    <property type="entry name" value="HATPase_C_sf"/>
</dbReference>
<dbReference type="SMART" id="SM00388">
    <property type="entry name" value="HisKA"/>
    <property type="match status" value="1"/>
</dbReference>
<dbReference type="Proteomes" id="UP000772618">
    <property type="component" value="Unassembled WGS sequence"/>
</dbReference>
<dbReference type="InterPro" id="IPR004358">
    <property type="entry name" value="Sig_transdc_His_kin-like_C"/>
</dbReference>
<accession>A0ABS5VLG5</accession>
<dbReference type="InterPro" id="IPR036097">
    <property type="entry name" value="HisK_dim/P_sf"/>
</dbReference>
<dbReference type="InterPro" id="IPR005467">
    <property type="entry name" value="His_kinase_dom"/>
</dbReference>
<keyword evidence="3" id="KW-0597">Phosphoprotein</keyword>
<proteinExistence type="predicted"/>
<evidence type="ECO:0000256" key="4">
    <source>
        <dbReference type="ARBA" id="ARBA00022679"/>
    </source>
</evidence>
<evidence type="ECO:0000313" key="10">
    <source>
        <dbReference type="Proteomes" id="UP000772618"/>
    </source>
</evidence>
<sequence length="662" mass="76181">MKINGPNPGTNTFKYLPELARSILEKHLNDFAHQLRKQLLEIGTPLLHKLNYLSEEQIVKHTVASANEFLSYIASNEVNKYLEVSSSRWYRDEITVLKREDIGAEDITVVNFVRSKILKKYAKQYSTTSDKLFQLLEEIDTLLFICTTSSTKTYIDLLHTKVEEELHFNKHLIKTSPGIIFIFNTEHLKITYVNGNIKGITGYSAEEIMLMHENDLNSLIHSGDTDVIKKHLQDITNDTTGRVHELEYRIKSKNGKYTWLRTYTVIFKKDNSRRPIELLCLSFEVTREREIAIALKKREEQLLEAQSIAQLGSFEWDMVNDTSINTPELGEILELAQSEKHNDFMKRVHPEDKEKVARTLAEAFATGKLDCQYRYLANGKEKTLWTRGRILFENGEPTLMRGTIQDITELKRIEHELLTKTRELERSNESLQQFASIASHDLKEPLRKVSMYSNMVLMSEEHALSQTSVMNLEKVKASALRMQNMIEDILNFSSITKETTKEKIDLSVIIEEVKDILGESIKEKKATIIYRNLPELCVVPSDFRQLFQNLIANSLKFSKSDTAAYIEITSQYIQNTTTEKDNSTVKRYIEIRVIDNGIGFKQEYAEKIFGLFTRLHGRSTYEGSGLGLSICKKIVENYRGSIRAESILGKGSTFIITLPEKQ</sequence>
<dbReference type="EC" id="2.7.13.3" evidence="2"/>
<dbReference type="SUPFAM" id="SSF55785">
    <property type="entry name" value="PYP-like sensor domain (PAS domain)"/>
    <property type="match status" value="2"/>
</dbReference>
<dbReference type="SMART" id="SM00086">
    <property type="entry name" value="PAC"/>
    <property type="match status" value="2"/>
</dbReference>
<feature type="domain" description="PAC" evidence="8">
    <location>
        <begin position="244"/>
        <end position="297"/>
    </location>
</feature>
<dbReference type="PROSITE" id="PS50113">
    <property type="entry name" value="PAC"/>
    <property type="match status" value="1"/>
</dbReference>
<dbReference type="InterPro" id="IPR013655">
    <property type="entry name" value="PAS_fold_3"/>
</dbReference>
<organism evidence="9 10">
    <name type="scientific">Chryseosolibacter indicus</name>
    <dbReference type="NCBI Taxonomy" id="2782351"/>
    <lineage>
        <taxon>Bacteria</taxon>
        <taxon>Pseudomonadati</taxon>
        <taxon>Bacteroidota</taxon>
        <taxon>Cytophagia</taxon>
        <taxon>Cytophagales</taxon>
        <taxon>Chryseotaleaceae</taxon>
        <taxon>Chryseosolibacter</taxon>
    </lineage>
</organism>
<dbReference type="PRINTS" id="PR00344">
    <property type="entry name" value="BCTRLSENSOR"/>
</dbReference>
<keyword evidence="10" id="KW-1185">Reference proteome</keyword>
<evidence type="ECO:0000256" key="3">
    <source>
        <dbReference type="ARBA" id="ARBA00022553"/>
    </source>
</evidence>
<comment type="catalytic activity">
    <reaction evidence="1">
        <text>ATP + protein L-histidine = ADP + protein N-phospho-L-histidine.</text>
        <dbReference type="EC" id="2.7.13.3"/>
    </reaction>
</comment>
<dbReference type="PROSITE" id="PS50109">
    <property type="entry name" value="HIS_KIN"/>
    <property type="match status" value="1"/>
</dbReference>
<dbReference type="SMART" id="SM00387">
    <property type="entry name" value="HATPase_c"/>
    <property type="match status" value="1"/>
</dbReference>
<dbReference type="SUPFAM" id="SSF55874">
    <property type="entry name" value="ATPase domain of HSP90 chaperone/DNA topoisomerase II/histidine kinase"/>
    <property type="match status" value="1"/>
</dbReference>
<dbReference type="InterPro" id="IPR001610">
    <property type="entry name" value="PAC"/>
</dbReference>
<dbReference type="InterPro" id="IPR052162">
    <property type="entry name" value="Sensor_kinase/Photoreceptor"/>
</dbReference>
<feature type="domain" description="PAS" evidence="7">
    <location>
        <begin position="170"/>
        <end position="239"/>
    </location>
</feature>